<name>J0PVG6_9HYPH</name>
<keyword evidence="1" id="KW-0472">Membrane</keyword>
<keyword evidence="1" id="KW-0812">Transmembrane</keyword>
<dbReference type="AlphaFoldDB" id="J0PVG6"/>
<evidence type="ECO:0000313" key="3">
    <source>
        <dbReference type="Proteomes" id="UP000008761"/>
    </source>
</evidence>
<evidence type="ECO:0000256" key="1">
    <source>
        <dbReference type="SAM" id="Phobius"/>
    </source>
</evidence>
<reference evidence="2 3" key="1">
    <citation type="submission" date="2012-03" db="EMBL/GenBank/DDBJ databases">
        <title>The Genome Sequence of Bartonella alsatica IBS 382.</title>
        <authorList>
            <consortium name="The Broad Institute Genome Sequencing Platform"/>
            <consortium name="The Broad Institute Genome Sequencing Center for Infectious Disease"/>
            <person name="Feldgarden M."/>
            <person name="Kirby J."/>
            <person name="Kosoy M."/>
            <person name="Birtles R."/>
            <person name="Probert W.S."/>
            <person name="Chiaraviglio L."/>
            <person name="Young S.K."/>
            <person name="Zeng Q."/>
            <person name="Gargeya S."/>
            <person name="Fitzgerald M."/>
            <person name="Haas B."/>
            <person name="Abouelleil A."/>
            <person name="Alvarado L."/>
            <person name="Arachchi H.M."/>
            <person name="Berlin A."/>
            <person name="Chapman S.B."/>
            <person name="Gearin G."/>
            <person name="Goldberg J."/>
            <person name="Griggs A."/>
            <person name="Gujja S."/>
            <person name="Hansen M."/>
            <person name="Heiman D."/>
            <person name="Howarth C."/>
            <person name="Larimer J."/>
            <person name="Lui A."/>
            <person name="MacDonald P.J.P."/>
            <person name="McCowen C."/>
            <person name="Montmayeur A."/>
            <person name="Murphy C."/>
            <person name="Neiman D."/>
            <person name="Pearson M."/>
            <person name="Priest M."/>
            <person name="Roberts A."/>
            <person name="Saif S."/>
            <person name="Shea T."/>
            <person name="Sisk P."/>
            <person name="Stolte C."/>
            <person name="Sykes S."/>
            <person name="Wortman J."/>
            <person name="Nusbaum C."/>
            <person name="Birren B."/>
        </authorList>
    </citation>
    <scope>NUCLEOTIDE SEQUENCE [LARGE SCALE GENOMIC DNA]</scope>
    <source>
        <strain evidence="2 3">IBS 382</strain>
    </source>
</reference>
<keyword evidence="1" id="KW-1133">Transmembrane helix</keyword>
<accession>J0PVG6</accession>
<sequence length="35" mass="3978">MPGVSVALTVVFLPAIRLIIVSITKFPFLEISRWY</sequence>
<dbReference type="EMBL" id="AIME01000020">
    <property type="protein sequence ID" value="EJF74134.1"/>
    <property type="molecule type" value="Genomic_DNA"/>
</dbReference>
<feature type="transmembrane region" description="Helical" evidence="1">
    <location>
        <begin position="6"/>
        <end position="28"/>
    </location>
</feature>
<evidence type="ECO:0000313" key="2">
    <source>
        <dbReference type="EMBL" id="EJF74134.1"/>
    </source>
</evidence>
<organism evidence="2 3">
    <name type="scientific">Bartonella alsatica IBS 382</name>
    <dbReference type="NCBI Taxonomy" id="1094551"/>
    <lineage>
        <taxon>Bacteria</taxon>
        <taxon>Pseudomonadati</taxon>
        <taxon>Pseudomonadota</taxon>
        <taxon>Alphaproteobacteria</taxon>
        <taxon>Hyphomicrobiales</taxon>
        <taxon>Bartonellaceae</taxon>
        <taxon>Bartonella</taxon>
    </lineage>
</organism>
<protein>
    <submittedName>
        <fullName evidence="2">Uncharacterized protein</fullName>
    </submittedName>
</protein>
<comment type="caution">
    <text evidence="2">The sequence shown here is derived from an EMBL/GenBank/DDBJ whole genome shotgun (WGS) entry which is preliminary data.</text>
</comment>
<dbReference type="Proteomes" id="UP000008761">
    <property type="component" value="Unassembled WGS sequence"/>
</dbReference>
<gene>
    <name evidence="2" type="ORF">MEC_01345</name>
</gene>
<proteinExistence type="predicted"/>
<dbReference type="HOGENOM" id="CLU_3363460_0_0_5"/>